<name>A0A3P6RHF1_9BILA</name>
<organism evidence="1 2">
    <name type="scientific">Gongylonema pulchrum</name>
    <dbReference type="NCBI Taxonomy" id="637853"/>
    <lineage>
        <taxon>Eukaryota</taxon>
        <taxon>Metazoa</taxon>
        <taxon>Ecdysozoa</taxon>
        <taxon>Nematoda</taxon>
        <taxon>Chromadorea</taxon>
        <taxon>Rhabditida</taxon>
        <taxon>Spirurina</taxon>
        <taxon>Spiruromorpha</taxon>
        <taxon>Spiruroidea</taxon>
        <taxon>Gongylonematidae</taxon>
        <taxon>Gongylonema</taxon>
    </lineage>
</organism>
<keyword evidence="2" id="KW-1185">Reference proteome</keyword>
<reference evidence="1 2" key="1">
    <citation type="submission" date="2018-11" db="EMBL/GenBank/DDBJ databases">
        <authorList>
            <consortium name="Pathogen Informatics"/>
        </authorList>
    </citation>
    <scope>NUCLEOTIDE SEQUENCE [LARGE SCALE GENOMIC DNA]</scope>
</reference>
<dbReference type="Proteomes" id="UP000271098">
    <property type="component" value="Unassembled WGS sequence"/>
</dbReference>
<accession>A0A3P6RHF1</accession>
<evidence type="ECO:0000313" key="1">
    <source>
        <dbReference type="EMBL" id="VDK62702.1"/>
    </source>
</evidence>
<evidence type="ECO:0000313" key="2">
    <source>
        <dbReference type="Proteomes" id="UP000271098"/>
    </source>
</evidence>
<dbReference type="EMBL" id="UYRT01024660">
    <property type="protein sequence ID" value="VDK62702.1"/>
    <property type="molecule type" value="Genomic_DNA"/>
</dbReference>
<sequence length="70" mass="8261">MRFTNQTPITVYLQKRTKTFVLAWRKVVRDIIVNPICPRVHAGCVNDSDYLRMKKCLIMKYAECLISDVR</sequence>
<dbReference type="AlphaFoldDB" id="A0A3P6RHF1"/>
<gene>
    <name evidence="1" type="ORF">GPUH_LOCUS8442</name>
</gene>
<protein>
    <submittedName>
        <fullName evidence="1">Uncharacterized protein</fullName>
    </submittedName>
</protein>
<proteinExistence type="predicted"/>